<dbReference type="EMBL" id="FRBP01000003">
    <property type="protein sequence ID" value="SHL23995.1"/>
    <property type="molecule type" value="Genomic_DNA"/>
</dbReference>
<gene>
    <name evidence="2" type="ORF">SAMN04515649_103287</name>
</gene>
<reference evidence="2 3" key="1">
    <citation type="submission" date="2016-11" db="EMBL/GenBank/DDBJ databases">
        <authorList>
            <person name="Varghese N."/>
            <person name="Submissions S."/>
        </authorList>
    </citation>
    <scope>NUCLEOTIDE SEQUENCE [LARGE SCALE GENOMIC DNA]</scope>
    <source>
        <strain evidence="2 3">FD</strain>
    </source>
</reference>
<evidence type="ECO:0000313" key="2">
    <source>
        <dbReference type="EMBL" id="SHL23995.1"/>
    </source>
</evidence>
<dbReference type="Proteomes" id="UP000184012">
    <property type="component" value="Unassembled WGS sequence"/>
</dbReference>
<evidence type="ECO:0000259" key="1">
    <source>
        <dbReference type="Pfam" id="PF20612"/>
    </source>
</evidence>
<organism evidence="2 3">
    <name type="scientific">Eubacterium callanderi</name>
    <dbReference type="NCBI Taxonomy" id="53442"/>
    <lineage>
        <taxon>Bacteria</taxon>
        <taxon>Bacillati</taxon>
        <taxon>Bacillota</taxon>
        <taxon>Clostridia</taxon>
        <taxon>Eubacteriales</taxon>
        <taxon>Eubacteriaceae</taxon>
        <taxon>Eubacterium</taxon>
    </lineage>
</organism>
<proteinExistence type="predicted"/>
<dbReference type="Pfam" id="PF20612">
    <property type="entry name" value="SHOCT_2"/>
    <property type="match status" value="1"/>
</dbReference>
<feature type="domain" description="SHOCT-like" evidence="1">
    <location>
        <begin position="19"/>
        <end position="68"/>
    </location>
</feature>
<comment type="caution">
    <text evidence="2">The sequence shown here is derived from an EMBL/GenBank/DDBJ whole genome shotgun (WGS) entry which is preliminary data.</text>
</comment>
<dbReference type="RefSeq" id="WP_073382450.1">
    <property type="nucleotide sequence ID" value="NZ_CP176625.1"/>
</dbReference>
<dbReference type="InterPro" id="IPR046749">
    <property type="entry name" value="SHOCT_2"/>
</dbReference>
<accession>A0AB74EWP8</accession>
<sequence length="70" mass="8255">MQIKELTDINENTNVIKPTDEELQREYNYLLAEELAKKILANMLITPSEFEKIMIKNRSKFQPFLSKIVP</sequence>
<dbReference type="AlphaFoldDB" id="A0AB74EWP8"/>
<name>A0AB74EWP8_9FIRM</name>
<protein>
    <recommendedName>
        <fullName evidence="1">SHOCT-like domain-containing protein</fullName>
    </recommendedName>
</protein>
<evidence type="ECO:0000313" key="3">
    <source>
        <dbReference type="Proteomes" id="UP000184012"/>
    </source>
</evidence>